<dbReference type="AlphaFoldDB" id="Q21ZT4"/>
<dbReference type="STRING" id="338969.Rfer_0975"/>
<dbReference type="Proteomes" id="UP000008332">
    <property type="component" value="Chromosome"/>
</dbReference>
<dbReference type="KEGG" id="rfr:Rfer_0975"/>
<dbReference type="EMBL" id="CP000267">
    <property type="protein sequence ID" value="ABD68719.1"/>
    <property type="molecule type" value="Genomic_DNA"/>
</dbReference>
<sequence length="130" mass="13390">MVDLIGPGAAPSLKLPFNGRLMTGTALLLALSISSCSTVAPSQGYRSAGSTAAPWQISGELFDFTNVKISINGSREIDGRVSLLSGEGALHSIYGGKQVMASCSTSSGLMTAATKCIVFVENERAATLSF</sequence>
<accession>Q21ZT4</accession>
<reference evidence="2" key="1">
    <citation type="submission" date="2006-02" db="EMBL/GenBank/DDBJ databases">
        <title>Complete sequence of chromosome of Rhodoferax ferrireducens DSM 15236.</title>
        <authorList>
            <person name="Copeland A."/>
            <person name="Lucas S."/>
            <person name="Lapidus A."/>
            <person name="Barry K."/>
            <person name="Detter J.C."/>
            <person name="Glavina del Rio T."/>
            <person name="Hammon N."/>
            <person name="Israni S."/>
            <person name="Pitluck S."/>
            <person name="Brettin T."/>
            <person name="Bruce D."/>
            <person name="Han C."/>
            <person name="Tapia R."/>
            <person name="Gilna P."/>
            <person name="Kiss H."/>
            <person name="Schmutz J."/>
            <person name="Larimer F."/>
            <person name="Land M."/>
            <person name="Kyrpides N."/>
            <person name="Ivanova N."/>
            <person name="Richardson P."/>
        </authorList>
    </citation>
    <scope>NUCLEOTIDE SEQUENCE [LARGE SCALE GENOMIC DNA]</scope>
    <source>
        <strain evidence="2">ATCC BAA-621 / DSM 15236 / T118</strain>
    </source>
</reference>
<dbReference type="HOGENOM" id="CLU_1936461_0_0_4"/>
<gene>
    <name evidence="1" type="ordered locus">Rfer_0975</name>
</gene>
<proteinExistence type="predicted"/>
<keyword evidence="2" id="KW-1185">Reference proteome</keyword>
<evidence type="ECO:0000313" key="2">
    <source>
        <dbReference type="Proteomes" id="UP000008332"/>
    </source>
</evidence>
<name>Q21ZT4_ALBFT</name>
<evidence type="ECO:0000313" key="1">
    <source>
        <dbReference type="EMBL" id="ABD68719.1"/>
    </source>
</evidence>
<protein>
    <submittedName>
        <fullName evidence="1">Uncharacterized protein</fullName>
    </submittedName>
</protein>
<organism evidence="1 2">
    <name type="scientific">Albidiferax ferrireducens (strain ATCC BAA-621 / DSM 15236 / T118)</name>
    <name type="common">Rhodoferax ferrireducens</name>
    <dbReference type="NCBI Taxonomy" id="338969"/>
    <lineage>
        <taxon>Bacteria</taxon>
        <taxon>Pseudomonadati</taxon>
        <taxon>Pseudomonadota</taxon>
        <taxon>Betaproteobacteria</taxon>
        <taxon>Burkholderiales</taxon>
        <taxon>Comamonadaceae</taxon>
        <taxon>Rhodoferax</taxon>
    </lineage>
</organism>